<reference evidence="3 4" key="1">
    <citation type="journal article" date="2015" name="Proc. Natl. Acad. Sci. U.S.A.">
        <title>Expanded metabolic versatility of ubiquitous nitrite-oxidizing bacteria from the genus Nitrospira.</title>
        <authorList>
            <person name="Koch H."/>
            <person name="Lucker S."/>
            <person name="Albertsen M."/>
            <person name="Kitzinger K."/>
            <person name="Herbold C."/>
            <person name="Spieck E."/>
            <person name="Nielsen P.H."/>
            <person name="Wagner M."/>
            <person name="Daims H."/>
        </authorList>
    </citation>
    <scope>NUCLEOTIDE SEQUENCE [LARGE SCALE GENOMIC DNA]</scope>
    <source>
        <strain evidence="3 4">NSP M-1</strain>
    </source>
</reference>
<evidence type="ECO:0000313" key="4">
    <source>
        <dbReference type="Proteomes" id="UP000069205"/>
    </source>
</evidence>
<keyword evidence="1" id="KW-0732">Signal</keyword>
<organism evidence="3 4">
    <name type="scientific">Nitrospira moscoviensis</name>
    <dbReference type="NCBI Taxonomy" id="42253"/>
    <lineage>
        <taxon>Bacteria</taxon>
        <taxon>Pseudomonadati</taxon>
        <taxon>Nitrospirota</taxon>
        <taxon>Nitrospiria</taxon>
        <taxon>Nitrospirales</taxon>
        <taxon>Nitrospiraceae</taxon>
        <taxon>Nitrospira</taxon>
    </lineage>
</organism>
<dbReference type="AlphaFoldDB" id="A0A0K2GG42"/>
<keyword evidence="3" id="KW-0489">Methyltransferase</keyword>
<dbReference type="Pfam" id="PF08241">
    <property type="entry name" value="Methyltransf_11"/>
    <property type="match status" value="1"/>
</dbReference>
<dbReference type="EMBL" id="CP011801">
    <property type="protein sequence ID" value="ALA59834.1"/>
    <property type="molecule type" value="Genomic_DNA"/>
</dbReference>
<feature type="chain" id="PRO_5005476775" evidence="1">
    <location>
        <begin position="24"/>
        <end position="223"/>
    </location>
</feature>
<keyword evidence="3" id="KW-0808">Transferase</keyword>
<dbReference type="PATRIC" id="fig|42253.5.peg.3395"/>
<dbReference type="OrthoDB" id="9784101at2"/>
<feature type="domain" description="Methyltransferase type 11" evidence="2">
    <location>
        <begin position="69"/>
        <end position="168"/>
    </location>
</feature>
<evidence type="ECO:0000313" key="3">
    <source>
        <dbReference type="EMBL" id="ALA59834.1"/>
    </source>
</evidence>
<gene>
    <name evidence="3" type="primary">smtA</name>
    <name evidence="3" type="ORF">NITMOv2_3442</name>
</gene>
<dbReference type="CDD" id="cd02440">
    <property type="entry name" value="AdoMet_MTases"/>
    <property type="match status" value="1"/>
</dbReference>
<evidence type="ECO:0000256" key="1">
    <source>
        <dbReference type="SAM" id="SignalP"/>
    </source>
</evidence>
<dbReference type="Gene3D" id="3.40.50.150">
    <property type="entry name" value="Vaccinia Virus protein VP39"/>
    <property type="match status" value="1"/>
</dbReference>
<dbReference type="PANTHER" id="PTHR43861:SF1">
    <property type="entry name" value="TRANS-ACONITATE 2-METHYLTRANSFERASE"/>
    <property type="match status" value="1"/>
</dbReference>
<dbReference type="GO" id="GO:0032259">
    <property type="term" value="P:methylation"/>
    <property type="evidence" value="ECO:0007669"/>
    <property type="project" value="UniProtKB-KW"/>
</dbReference>
<dbReference type="Proteomes" id="UP000069205">
    <property type="component" value="Chromosome"/>
</dbReference>
<dbReference type="InterPro" id="IPR013216">
    <property type="entry name" value="Methyltransf_11"/>
</dbReference>
<dbReference type="KEGG" id="nmv:NITMOv2_3442"/>
<feature type="signal peptide" evidence="1">
    <location>
        <begin position="1"/>
        <end position="23"/>
    </location>
</feature>
<proteinExistence type="predicted"/>
<sequence>MIMKKLLLVLMASCALSAAPATAEEHQHRRPADIKQYLEHLDSAERDQYQKPAQVIEALRLKPGMAIADLGSGSGYFTRRFVEAVTDSGMVYAVDVEPEMLAYAKESIIHMHVPYSAEFILARPDNPKLPFEAVDLIFVCNTAHHLENRAAYFRTVKSALKPGGRIAIIDFYPDERSGDLGFPKHHLVRRETIVQEMTEAGYRLEREHTFLPRQYFLEFGASP</sequence>
<dbReference type="PANTHER" id="PTHR43861">
    <property type="entry name" value="TRANS-ACONITATE 2-METHYLTRANSFERASE-RELATED"/>
    <property type="match status" value="1"/>
</dbReference>
<dbReference type="SUPFAM" id="SSF53335">
    <property type="entry name" value="S-adenosyl-L-methionine-dependent methyltransferases"/>
    <property type="match status" value="1"/>
</dbReference>
<dbReference type="InterPro" id="IPR029063">
    <property type="entry name" value="SAM-dependent_MTases_sf"/>
</dbReference>
<protein>
    <submittedName>
        <fullName evidence="3">SAM-dependent methyltransferase</fullName>
    </submittedName>
</protein>
<dbReference type="STRING" id="42253.NITMOv2_3442"/>
<dbReference type="GO" id="GO:0008757">
    <property type="term" value="F:S-adenosylmethionine-dependent methyltransferase activity"/>
    <property type="evidence" value="ECO:0007669"/>
    <property type="project" value="InterPro"/>
</dbReference>
<name>A0A0K2GG42_NITMO</name>
<evidence type="ECO:0000259" key="2">
    <source>
        <dbReference type="Pfam" id="PF08241"/>
    </source>
</evidence>
<accession>A0A0K2GG42</accession>
<keyword evidence="4" id="KW-1185">Reference proteome</keyword>